<name>A0ABU1AVB5_9BACT</name>
<evidence type="ECO:0000259" key="9">
    <source>
        <dbReference type="PROSITE" id="PS50109"/>
    </source>
</evidence>
<dbReference type="SUPFAM" id="SSF47384">
    <property type="entry name" value="Homodimeric domain of signal transducing histidine kinase"/>
    <property type="match status" value="1"/>
</dbReference>
<keyword evidence="6" id="KW-0902">Two-component regulatory system</keyword>
<evidence type="ECO:0000313" key="10">
    <source>
        <dbReference type="EMBL" id="MDQ8208090.1"/>
    </source>
</evidence>
<dbReference type="InterPro" id="IPR036097">
    <property type="entry name" value="HisK_dim/P_sf"/>
</dbReference>
<evidence type="ECO:0000256" key="6">
    <source>
        <dbReference type="ARBA" id="ARBA00023012"/>
    </source>
</evidence>
<keyword evidence="3" id="KW-0597">Phosphoprotein</keyword>
<evidence type="ECO:0000256" key="8">
    <source>
        <dbReference type="SAM" id="SignalP"/>
    </source>
</evidence>
<keyword evidence="7" id="KW-0812">Transmembrane</keyword>
<evidence type="ECO:0000256" key="1">
    <source>
        <dbReference type="ARBA" id="ARBA00000085"/>
    </source>
</evidence>
<comment type="catalytic activity">
    <reaction evidence="1">
        <text>ATP + protein L-histidine = ADP + protein N-phospho-L-histidine.</text>
        <dbReference type="EC" id="2.7.13.3"/>
    </reaction>
</comment>
<dbReference type="SMART" id="SM00388">
    <property type="entry name" value="HisKA"/>
    <property type="match status" value="1"/>
</dbReference>
<organism evidence="10 11">
    <name type="scientific">Thalassobacterium maritimum</name>
    <dbReference type="NCBI Taxonomy" id="3041265"/>
    <lineage>
        <taxon>Bacteria</taxon>
        <taxon>Pseudomonadati</taxon>
        <taxon>Verrucomicrobiota</taxon>
        <taxon>Opitutia</taxon>
        <taxon>Puniceicoccales</taxon>
        <taxon>Coraliomargaritaceae</taxon>
        <taxon>Thalassobacterium</taxon>
    </lineage>
</organism>
<proteinExistence type="predicted"/>
<dbReference type="PRINTS" id="PR00344">
    <property type="entry name" value="BCTRLSENSOR"/>
</dbReference>
<dbReference type="Pfam" id="PF02518">
    <property type="entry name" value="HATPase_c"/>
    <property type="match status" value="1"/>
</dbReference>
<keyword evidence="7" id="KW-0472">Membrane</keyword>
<dbReference type="InterPro" id="IPR005467">
    <property type="entry name" value="His_kinase_dom"/>
</dbReference>
<accession>A0ABU1AVB5</accession>
<evidence type="ECO:0000256" key="7">
    <source>
        <dbReference type="SAM" id="Phobius"/>
    </source>
</evidence>
<dbReference type="PANTHER" id="PTHR43711">
    <property type="entry name" value="TWO-COMPONENT HISTIDINE KINASE"/>
    <property type="match status" value="1"/>
</dbReference>
<evidence type="ECO:0000256" key="2">
    <source>
        <dbReference type="ARBA" id="ARBA00012438"/>
    </source>
</evidence>
<sequence>MRFRPVIFAWCLLFGATLAMAAAAWWLLGREADRVESLAASTLANRTASVAESIDLLMAEVRDGVSEGLVAVRSVPEPRVALAELVEGNPYIAAGFYFRGSDAVTAWFGERADLPSPGAIESESGVFPWTLPEFEAPEDAMRQRVVQSTSELPRLDGSAAPSDAYGAMSPVSDIEKDVVSESEAAVPERQQQVVSKNIALKAQRAAVRKVNVENRVGLSSVFSSFADTEVATSDALADEVALAETRMAEVAAAVPSPPSPQQLSLAAAAAPSASAQQSAPDVSDSLDSFAPERVSIRRGWVSTPVEAVEQWMAWTALPESENYLGVWLNRAAILAELSKAISLSQNEGLGFRLVDAQGREVAGASLPRYGSRGAQLPELSLAVGSALPQWRIETFRIHGANTFGSSFRLVGGLFIAGLSGAILLGSTVLIWQARRDAREAERKTTFVANVSHELKTPLTSIRLFADMLHAGRVKEPAKQREYLQMMVNETQRLTRLVNNVLDFSRLERGQHRSQATTLELGATVQAIVAAQADRLRGDGLQVQVHTPDQAIHAKVDRDALEQILLNLLDNAAKYAASGERAEVVLAGQGSGWRLRVSDYGAGIPAAERQQVFAAFHRSDDRLTAERPGCGLGLSIASRLANEMGGQLSLEANQPSGCSFILDVHD</sequence>
<comment type="caution">
    <text evidence="10">The sequence shown here is derived from an EMBL/GenBank/DDBJ whole genome shotgun (WGS) entry which is preliminary data.</text>
</comment>
<dbReference type="Pfam" id="PF00512">
    <property type="entry name" value="HisKA"/>
    <property type="match status" value="1"/>
</dbReference>
<reference evidence="10 11" key="1">
    <citation type="submission" date="2023-04" db="EMBL/GenBank/DDBJ databases">
        <title>A novel bacteria isolated from coastal sediment.</title>
        <authorList>
            <person name="Liu X.-J."/>
            <person name="Du Z.-J."/>
        </authorList>
    </citation>
    <scope>NUCLEOTIDE SEQUENCE [LARGE SCALE GENOMIC DNA]</scope>
    <source>
        <strain evidence="10 11">SDUM461003</strain>
    </source>
</reference>
<dbReference type="InterPro" id="IPR036890">
    <property type="entry name" value="HATPase_C_sf"/>
</dbReference>
<dbReference type="InterPro" id="IPR003594">
    <property type="entry name" value="HATPase_dom"/>
</dbReference>
<dbReference type="Gene3D" id="1.10.287.130">
    <property type="match status" value="1"/>
</dbReference>
<feature type="signal peptide" evidence="8">
    <location>
        <begin position="1"/>
        <end position="21"/>
    </location>
</feature>
<dbReference type="RefSeq" id="WP_308950525.1">
    <property type="nucleotide sequence ID" value="NZ_JARXHW010000024.1"/>
</dbReference>
<keyword evidence="8" id="KW-0732">Signal</keyword>
<dbReference type="GO" id="GO:0016301">
    <property type="term" value="F:kinase activity"/>
    <property type="evidence" value="ECO:0007669"/>
    <property type="project" value="UniProtKB-KW"/>
</dbReference>
<keyword evidence="4" id="KW-0808">Transferase</keyword>
<keyword evidence="7" id="KW-1133">Transmembrane helix</keyword>
<dbReference type="CDD" id="cd00082">
    <property type="entry name" value="HisKA"/>
    <property type="match status" value="1"/>
</dbReference>
<dbReference type="InterPro" id="IPR050736">
    <property type="entry name" value="Sensor_HK_Regulatory"/>
</dbReference>
<gene>
    <name evidence="10" type="ORF">QEH52_11260</name>
</gene>
<dbReference type="InterPro" id="IPR004358">
    <property type="entry name" value="Sig_transdc_His_kin-like_C"/>
</dbReference>
<dbReference type="SUPFAM" id="SSF55874">
    <property type="entry name" value="ATPase domain of HSP90 chaperone/DNA topoisomerase II/histidine kinase"/>
    <property type="match status" value="1"/>
</dbReference>
<evidence type="ECO:0000256" key="4">
    <source>
        <dbReference type="ARBA" id="ARBA00022679"/>
    </source>
</evidence>
<evidence type="ECO:0000256" key="3">
    <source>
        <dbReference type="ARBA" id="ARBA00022553"/>
    </source>
</evidence>
<keyword evidence="11" id="KW-1185">Reference proteome</keyword>
<dbReference type="EC" id="2.7.13.3" evidence="2"/>
<evidence type="ECO:0000313" key="11">
    <source>
        <dbReference type="Proteomes" id="UP001225316"/>
    </source>
</evidence>
<dbReference type="PANTHER" id="PTHR43711:SF31">
    <property type="entry name" value="HISTIDINE KINASE"/>
    <property type="match status" value="1"/>
</dbReference>
<protein>
    <recommendedName>
        <fullName evidence="2">histidine kinase</fullName>
        <ecNumber evidence="2">2.7.13.3</ecNumber>
    </recommendedName>
</protein>
<keyword evidence="5 10" id="KW-0418">Kinase</keyword>
<feature type="chain" id="PRO_5046745559" description="histidine kinase" evidence="8">
    <location>
        <begin position="22"/>
        <end position="665"/>
    </location>
</feature>
<dbReference type="EMBL" id="JARXHW010000024">
    <property type="protein sequence ID" value="MDQ8208090.1"/>
    <property type="molecule type" value="Genomic_DNA"/>
</dbReference>
<dbReference type="Proteomes" id="UP001225316">
    <property type="component" value="Unassembled WGS sequence"/>
</dbReference>
<dbReference type="Gene3D" id="3.30.565.10">
    <property type="entry name" value="Histidine kinase-like ATPase, C-terminal domain"/>
    <property type="match status" value="1"/>
</dbReference>
<feature type="domain" description="Histidine kinase" evidence="9">
    <location>
        <begin position="449"/>
        <end position="665"/>
    </location>
</feature>
<dbReference type="CDD" id="cd00075">
    <property type="entry name" value="HATPase"/>
    <property type="match status" value="1"/>
</dbReference>
<evidence type="ECO:0000256" key="5">
    <source>
        <dbReference type="ARBA" id="ARBA00022777"/>
    </source>
</evidence>
<feature type="transmembrane region" description="Helical" evidence="7">
    <location>
        <begin position="409"/>
        <end position="433"/>
    </location>
</feature>
<dbReference type="InterPro" id="IPR003661">
    <property type="entry name" value="HisK_dim/P_dom"/>
</dbReference>
<dbReference type="SMART" id="SM00387">
    <property type="entry name" value="HATPase_c"/>
    <property type="match status" value="1"/>
</dbReference>
<dbReference type="PROSITE" id="PS50109">
    <property type="entry name" value="HIS_KIN"/>
    <property type="match status" value="1"/>
</dbReference>